<comment type="similarity">
    <text evidence="1">Belongs to the sigma-70 factor family. ECF subfamily.</text>
</comment>
<dbReference type="PANTHER" id="PTHR43133">
    <property type="entry name" value="RNA POLYMERASE ECF-TYPE SIGMA FACTO"/>
    <property type="match status" value="1"/>
</dbReference>
<comment type="caution">
    <text evidence="8">The sequence shown here is derived from an EMBL/GenBank/DDBJ whole genome shotgun (WGS) entry which is preliminary data.</text>
</comment>
<dbReference type="InterPro" id="IPR013324">
    <property type="entry name" value="RNA_pol_sigma_r3/r4-like"/>
</dbReference>
<dbReference type="Proteomes" id="UP000295438">
    <property type="component" value="Unassembled WGS sequence"/>
</dbReference>
<dbReference type="SUPFAM" id="SSF88946">
    <property type="entry name" value="Sigma2 domain of RNA polymerase sigma factors"/>
    <property type="match status" value="1"/>
</dbReference>
<reference evidence="8 9" key="1">
    <citation type="submission" date="2019-03" db="EMBL/GenBank/DDBJ databases">
        <title>Algoriphagus aquimaris sp. nov., isolated form marine sediment in Pohang, Korea.</title>
        <authorList>
            <person name="Kim J."/>
            <person name="Yoon S.-H."/>
            <person name="Lee S.-S."/>
        </authorList>
    </citation>
    <scope>NUCLEOTIDE SEQUENCE [LARGE SCALE GENOMIC DNA]</scope>
    <source>
        <strain evidence="8 9">F21</strain>
    </source>
</reference>
<evidence type="ECO:0000256" key="4">
    <source>
        <dbReference type="ARBA" id="ARBA00023125"/>
    </source>
</evidence>
<evidence type="ECO:0000256" key="1">
    <source>
        <dbReference type="ARBA" id="ARBA00010641"/>
    </source>
</evidence>
<dbReference type="InterPro" id="IPR039425">
    <property type="entry name" value="RNA_pol_sigma-70-like"/>
</dbReference>
<dbReference type="RefSeq" id="WP_133390405.1">
    <property type="nucleotide sequence ID" value="NZ_SMUW01000031.1"/>
</dbReference>
<evidence type="ECO:0000313" key="8">
    <source>
        <dbReference type="EMBL" id="TDK46147.1"/>
    </source>
</evidence>
<dbReference type="Gene3D" id="1.10.10.10">
    <property type="entry name" value="Winged helix-like DNA-binding domain superfamily/Winged helix DNA-binding domain"/>
    <property type="match status" value="1"/>
</dbReference>
<evidence type="ECO:0000313" key="9">
    <source>
        <dbReference type="Proteomes" id="UP000295438"/>
    </source>
</evidence>
<dbReference type="InterPro" id="IPR013249">
    <property type="entry name" value="RNA_pol_sigma70_r4_t2"/>
</dbReference>
<dbReference type="GO" id="GO:0016987">
    <property type="term" value="F:sigma factor activity"/>
    <property type="evidence" value="ECO:0007669"/>
    <property type="project" value="UniProtKB-KW"/>
</dbReference>
<dbReference type="NCBIfam" id="TIGR02937">
    <property type="entry name" value="sigma70-ECF"/>
    <property type="match status" value="1"/>
</dbReference>
<protein>
    <submittedName>
        <fullName evidence="8">RNA polymerase sigma factor</fullName>
    </submittedName>
</protein>
<dbReference type="GO" id="GO:0003677">
    <property type="term" value="F:DNA binding"/>
    <property type="evidence" value="ECO:0007669"/>
    <property type="project" value="UniProtKB-KW"/>
</dbReference>
<evidence type="ECO:0000256" key="2">
    <source>
        <dbReference type="ARBA" id="ARBA00023015"/>
    </source>
</evidence>
<dbReference type="AlphaFoldDB" id="A0A4V6PM57"/>
<evidence type="ECO:0000256" key="3">
    <source>
        <dbReference type="ARBA" id="ARBA00023082"/>
    </source>
</evidence>
<dbReference type="InterPro" id="IPR013325">
    <property type="entry name" value="RNA_pol_sigma_r2"/>
</dbReference>
<evidence type="ECO:0000259" key="6">
    <source>
        <dbReference type="Pfam" id="PF04542"/>
    </source>
</evidence>
<keyword evidence="3" id="KW-0731">Sigma factor</keyword>
<organism evidence="8 9">
    <name type="scientific">Algoriphagus formosus</name>
    <dbReference type="NCBI Taxonomy" id="2007308"/>
    <lineage>
        <taxon>Bacteria</taxon>
        <taxon>Pseudomonadati</taxon>
        <taxon>Bacteroidota</taxon>
        <taxon>Cytophagia</taxon>
        <taxon>Cytophagales</taxon>
        <taxon>Cyclobacteriaceae</taxon>
        <taxon>Algoriphagus</taxon>
    </lineage>
</organism>
<gene>
    <name evidence="8" type="ORF">E1898_07460</name>
</gene>
<dbReference type="Pfam" id="PF08281">
    <property type="entry name" value="Sigma70_r4_2"/>
    <property type="match status" value="1"/>
</dbReference>
<evidence type="ECO:0000259" key="7">
    <source>
        <dbReference type="Pfam" id="PF08281"/>
    </source>
</evidence>
<dbReference type="InterPro" id="IPR036388">
    <property type="entry name" value="WH-like_DNA-bd_sf"/>
</dbReference>
<keyword evidence="9" id="KW-1185">Reference proteome</keyword>
<dbReference type="InterPro" id="IPR014284">
    <property type="entry name" value="RNA_pol_sigma-70_dom"/>
</dbReference>
<dbReference type="Pfam" id="PF04542">
    <property type="entry name" value="Sigma70_r2"/>
    <property type="match status" value="1"/>
</dbReference>
<dbReference type="InterPro" id="IPR007627">
    <property type="entry name" value="RNA_pol_sigma70_r2"/>
</dbReference>
<dbReference type="PANTHER" id="PTHR43133:SF8">
    <property type="entry name" value="RNA POLYMERASE SIGMA FACTOR HI_1459-RELATED"/>
    <property type="match status" value="1"/>
</dbReference>
<dbReference type="Gene3D" id="1.10.1740.10">
    <property type="match status" value="1"/>
</dbReference>
<accession>A0A4V6PM57</accession>
<feature type="domain" description="RNA polymerase sigma-70 region 2" evidence="6">
    <location>
        <begin position="14"/>
        <end position="81"/>
    </location>
</feature>
<keyword evidence="5" id="KW-0804">Transcription</keyword>
<keyword evidence="2" id="KW-0805">Transcription regulation</keyword>
<proteinExistence type="inferred from homology"/>
<evidence type="ECO:0000256" key="5">
    <source>
        <dbReference type="ARBA" id="ARBA00023163"/>
    </source>
</evidence>
<dbReference type="GO" id="GO:0006352">
    <property type="term" value="P:DNA-templated transcription initiation"/>
    <property type="evidence" value="ECO:0007669"/>
    <property type="project" value="InterPro"/>
</dbReference>
<dbReference type="EMBL" id="SMUW01000031">
    <property type="protein sequence ID" value="TDK46147.1"/>
    <property type="molecule type" value="Genomic_DNA"/>
</dbReference>
<name>A0A4V6PM57_9BACT</name>
<sequence length="166" mass="19801">MNSIEEEKLFKARFEEHKDQIFRLCLGYFQQDKELAEDALQETFIKAWVHRKQFRADANWQTWIYRIAVNTCLFQLKKQKKEQQNQDAFSSFPPEEYDAEKEQKIQKMYACINQLSPQNRILILMVLEGIPYATIEKTLGLSPENLRVKIHRIKKQLYPCITDGKL</sequence>
<dbReference type="SUPFAM" id="SSF88659">
    <property type="entry name" value="Sigma3 and sigma4 domains of RNA polymerase sigma factors"/>
    <property type="match status" value="1"/>
</dbReference>
<keyword evidence="4" id="KW-0238">DNA-binding</keyword>
<feature type="domain" description="RNA polymerase sigma factor 70 region 4 type 2" evidence="7">
    <location>
        <begin position="106"/>
        <end position="157"/>
    </location>
</feature>